<dbReference type="Proteomes" id="UP000005150">
    <property type="component" value="Unassembled WGS sequence"/>
</dbReference>
<proteinExistence type="predicted"/>
<gene>
    <name evidence="1" type="ORF">HMPREF1071_00068</name>
</gene>
<accession>I9TMU2</accession>
<dbReference type="RefSeq" id="WP_005924305.1">
    <property type="nucleotide sequence ID" value="NZ_JH724307.1"/>
</dbReference>
<protein>
    <submittedName>
        <fullName evidence="1">Uncharacterized protein</fullName>
    </submittedName>
</protein>
<name>I9TMU2_9BACE</name>
<dbReference type="HOGENOM" id="CLU_1923376_0_0_10"/>
<dbReference type="AlphaFoldDB" id="I9TMU2"/>
<dbReference type="PATRIC" id="fig|997887.3.peg.78"/>
<keyword evidence="2" id="KW-1185">Reference proteome</keyword>
<comment type="caution">
    <text evidence="1">The sequence shown here is derived from an EMBL/GenBank/DDBJ whole genome shotgun (WGS) entry which is preliminary data.</text>
</comment>
<evidence type="ECO:0000313" key="1">
    <source>
        <dbReference type="EMBL" id="EIY70751.1"/>
    </source>
</evidence>
<sequence length="131" mass="15127">MIKQDYLLRMIQEIISLIANAILNKKKIRQQEWVEYDCLTGQILGFPAEQLIGMDMQELIEQYEGDPDRMGKIELAAMTLLKMSDETDADHLLQKSKLRQEGMELLKYVQKAGNTFSIQRVALIHLLEMNG</sequence>
<evidence type="ECO:0000313" key="2">
    <source>
        <dbReference type="Proteomes" id="UP000005150"/>
    </source>
</evidence>
<organism evidence="1 2">
    <name type="scientific">Bacteroides salyersiae CL02T12C01</name>
    <dbReference type="NCBI Taxonomy" id="997887"/>
    <lineage>
        <taxon>Bacteria</taxon>
        <taxon>Pseudomonadati</taxon>
        <taxon>Bacteroidota</taxon>
        <taxon>Bacteroidia</taxon>
        <taxon>Bacteroidales</taxon>
        <taxon>Bacteroidaceae</taxon>
        <taxon>Bacteroides</taxon>
    </lineage>
</organism>
<dbReference type="EMBL" id="AGXV01000003">
    <property type="protein sequence ID" value="EIY70751.1"/>
    <property type="molecule type" value="Genomic_DNA"/>
</dbReference>
<dbReference type="OrthoDB" id="1121032at2"/>
<reference evidence="1 2" key="1">
    <citation type="submission" date="2012-02" db="EMBL/GenBank/DDBJ databases">
        <title>The Genome Sequence of Bacteroides salyersiae CL02T12C01.</title>
        <authorList>
            <consortium name="The Broad Institute Genome Sequencing Platform"/>
            <person name="Earl A."/>
            <person name="Ward D."/>
            <person name="Feldgarden M."/>
            <person name="Gevers D."/>
            <person name="Zitomersky N.L."/>
            <person name="Coyne M.J."/>
            <person name="Comstock L.E."/>
            <person name="Young S.K."/>
            <person name="Zeng Q."/>
            <person name="Gargeya S."/>
            <person name="Fitzgerald M."/>
            <person name="Haas B."/>
            <person name="Abouelleil A."/>
            <person name="Alvarado L."/>
            <person name="Arachchi H.M."/>
            <person name="Berlin A."/>
            <person name="Chapman S.B."/>
            <person name="Gearin G."/>
            <person name="Goldberg J."/>
            <person name="Griggs A."/>
            <person name="Gujja S."/>
            <person name="Hansen M."/>
            <person name="Heiman D."/>
            <person name="Howarth C."/>
            <person name="Larimer J."/>
            <person name="Lui A."/>
            <person name="MacDonald P.J.P."/>
            <person name="McCowen C."/>
            <person name="Montmayeur A."/>
            <person name="Murphy C."/>
            <person name="Neiman D."/>
            <person name="Pearson M."/>
            <person name="Priest M."/>
            <person name="Roberts A."/>
            <person name="Saif S."/>
            <person name="Shea T."/>
            <person name="Sisk P."/>
            <person name="Stolte C."/>
            <person name="Sykes S."/>
            <person name="Wortman J."/>
            <person name="Nusbaum C."/>
            <person name="Birren B."/>
        </authorList>
    </citation>
    <scope>NUCLEOTIDE SEQUENCE [LARGE SCALE GENOMIC DNA]</scope>
    <source>
        <strain evidence="1 2">CL02T12C01</strain>
    </source>
</reference>